<name>A0A192GQ34_FRG3V</name>
<protein>
    <submittedName>
        <fullName evidence="2">Uncharacterized protein</fullName>
    </submittedName>
</protein>
<reference evidence="3" key="1">
    <citation type="journal article" date="2016" name="Genome Announc.">
        <title>Complete genome sequence of Bohle Iridovirus from ornate burrowing frog (Limnodynastes ornatus) in Australia.</title>
        <authorList>
            <person name="Hick P."/>
            <person name="Subramaniam K."/>
            <person name="Whittington R."/>
            <person name="Waltzek T.B."/>
        </authorList>
    </citation>
    <scope>NUCLEOTIDE SEQUENCE [LARGE SCALE GENOMIC DNA]</scope>
</reference>
<accession>A0A192GQ34</accession>
<proteinExistence type="predicted"/>
<evidence type="ECO:0000313" key="3">
    <source>
        <dbReference type="Proteomes" id="UP000100588"/>
    </source>
</evidence>
<dbReference type="Proteomes" id="UP000100588">
    <property type="component" value="Segment"/>
</dbReference>
<dbReference type="GeneID" id="37617697"/>
<feature type="compositionally biased region" description="Low complexity" evidence="1">
    <location>
        <begin position="39"/>
        <end position="49"/>
    </location>
</feature>
<organism evidence="2 3">
    <name type="scientific">Bohle iridovirus</name>
    <dbReference type="NCBI Taxonomy" id="100220"/>
    <lineage>
        <taxon>Viruses</taxon>
        <taxon>Varidnaviria</taxon>
        <taxon>Bamfordvirae</taxon>
        <taxon>Nucleocytoviricota</taxon>
        <taxon>Megaviricetes</taxon>
        <taxon>Pimascovirales</taxon>
        <taxon>Pimascovirales incertae sedis</taxon>
        <taxon>Iridoviridae</taxon>
        <taxon>Alphairidovirinae</taxon>
        <taxon>Ranavirus</taxon>
        <taxon>Ranavirus rana1</taxon>
        <taxon>Frog virus 3</taxon>
    </lineage>
</organism>
<evidence type="ECO:0000256" key="1">
    <source>
        <dbReference type="SAM" id="MobiDB-lite"/>
    </source>
</evidence>
<dbReference type="RefSeq" id="YP_009506756.1">
    <property type="nucleotide sequence ID" value="NC_038507.1"/>
</dbReference>
<sequence>MCVSVCRLAYGNSVCVFKTQELPPVLWVPLGPSGPLSPLKPASPLLPSATSTATGLSP</sequence>
<feature type="region of interest" description="Disordered" evidence="1">
    <location>
        <begin position="39"/>
        <end position="58"/>
    </location>
</feature>
<evidence type="ECO:0000313" key="2">
    <source>
        <dbReference type="EMBL" id="ANK58023.1"/>
    </source>
</evidence>
<gene>
    <name evidence="2" type="primary">ORF98</name>
    <name evidence="2" type="ORF">BIV_ORF98</name>
</gene>
<dbReference type="EMBL" id="KX185156">
    <property type="protein sequence ID" value="ANK58023.1"/>
    <property type="molecule type" value="Genomic_DNA"/>
</dbReference>
<dbReference type="KEGG" id="vg:37617697"/>